<evidence type="ECO:0000313" key="3">
    <source>
        <dbReference type="Proteomes" id="UP000233425"/>
    </source>
</evidence>
<keyword evidence="3" id="KW-1185">Reference proteome</keyword>
<name>A0A2N0UYS5_9FIRM</name>
<protein>
    <submittedName>
        <fullName evidence="2">Uncharacterized protein</fullName>
    </submittedName>
</protein>
<keyword evidence="1" id="KW-1133">Transmembrane helix</keyword>
<comment type="caution">
    <text evidence="2">The sequence shown here is derived from an EMBL/GenBank/DDBJ whole genome shotgun (WGS) entry which is preliminary data.</text>
</comment>
<evidence type="ECO:0000313" key="2">
    <source>
        <dbReference type="EMBL" id="PKD32134.1"/>
    </source>
</evidence>
<dbReference type="RefSeq" id="WP_101028706.1">
    <property type="nucleotide sequence ID" value="NZ_CABMMZ010000032.1"/>
</dbReference>
<dbReference type="Proteomes" id="UP000233425">
    <property type="component" value="Unassembled WGS sequence"/>
</dbReference>
<keyword evidence="1" id="KW-0812">Transmembrane</keyword>
<keyword evidence="1" id="KW-0472">Membrane</keyword>
<dbReference type="EMBL" id="NNSR01000032">
    <property type="protein sequence ID" value="PKD32134.1"/>
    <property type="molecule type" value="Genomic_DNA"/>
</dbReference>
<proteinExistence type="predicted"/>
<accession>A0A2N0UYS5</accession>
<sequence>MKLKDKFCNFLNGLVDSRLNNTKKVTTSYVALFLVLSIFAVSTFSWFTIRDTATIDSDPFSLESAAGMRVNKGEEIRNTITVKQAKLKEASSVDGRNMFFPVDRGYGDKGQSVGTSEMKFREGTVGDKNNGYIYGDFTLTGQTGGQVEVYVKSYKVEVKNKNTGNTEVYDGATHITVDSNNKPSTYLAYQNPCPIRIAFIRNSAEASTVIDPTAIIDNYADECQAVSSVNSLGSATTTKAKGRSFSDYYFGTGAPLFTLDGLKSQNITMVAWLEATGENCDAYEGQDVSITVELESNWKDMEYVTFVDKTKGDADNDQDTELRWVGNAGCFLVMTYYDENFQNPKSVVMSESKSDGKKPIEWIAYLPKDKITNISFMRYSKVKEKIKLDGTNDVEVGRIYNVWHTTAEVNTWIAANKSGNGKKAYDWSLDINKNGLQTYRTDDGTATGNKENTYYAVHGNGYGDTPTVAENVAPCIGYWGTKYANSSGGSVEPTTTEQLPITGETYARADIQIDYNLWLNEYNSYNGGGGLRNLLSQDVLVLKAVFDSNGTETAYEMKPQGGGDKCVLSKTSVKSGSRLVRFDLYDPAKEDPIIRNYLVPTNIQHTFTESAGSNEYIISYSLVNQGSGIVEKAGNWEN</sequence>
<dbReference type="AlphaFoldDB" id="A0A2N0UYS5"/>
<organism evidence="2 3">
    <name type="scientific">Ruminococcus bromii</name>
    <dbReference type="NCBI Taxonomy" id="40518"/>
    <lineage>
        <taxon>Bacteria</taxon>
        <taxon>Bacillati</taxon>
        <taxon>Bacillota</taxon>
        <taxon>Clostridia</taxon>
        <taxon>Eubacteriales</taxon>
        <taxon>Oscillospiraceae</taxon>
        <taxon>Ruminococcus</taxon>
    </lineage>
</organism>
<gene>
    <name evidence="2" type="ORF">RBATCC27255_00621</name>
</gene>
<feature type="transmembrane region" description="Helical" evidence="1">
    <location>
        <begin position="28"/>
        <end position="49"/>
    </location>
</feature>
<evidence type="ECO:0000256" key="1">
    <source>
        <dbReference type="SAM" id="Phobius"/>
    </source>
</evidence>
<reference evidence="2" key="1">
    <citation type="journal article" date="2018" name="Environ. Microbiol.">
        <title>Sporulation capability and amylosome conservation among diverse human colonic and rumen isolates of the keystone starch-degrader Ruminococcus bromii.</title>
        <authorList>
            <person name="Mukhopadhya I."/>
            <person name="Morais S."/>
            <person name="Laverde-Gomez J."/>
            <person name="Sheridan P.O."/>
            <person name="Walker A.W."/>
            <person name="Kelly W."/>
            <person name="Klieve A.V."/>
            <person name="Ouwerkerk D."/>
            <person name="Duncan S.H."/>
            <person name="Louis P."/>
            <person name="Koropatkin N."/>
            <person name="Cockburn D."/>
            <person name="Kibler R."/>
            <person name="Cooper P.J."/>
            <person name="Sandoval C."/>
            <person name="Crost E."/>
            <person name="Juge N."/>
            <person name="Bayer E.A."/>
            <person name="Flint H.J."/>
        </authorList>
    </citation>
    <scope>NUCLEOTIDE SEQUENCE [LARGE SCALE GENOMIC DNA]</scope>
    <source>
        <strain evidence="2">ATCC 27255</strain>
    </source>
</reference>